<dbReference type="Pfam" id="PF00892">
    <property type="entry name" value="EamA"/>
    <property type="match status" value="1"/>
</dbReference>
<evidence type="ECO:0000313" key="8">
    <source>
        <dbReference type="EMBL" id="SCZ46579.1"/>
    </source>
</evidence>
<proteinExistence type="inferred from homology"/>
<organism evidence="8 9">
    <name type="scientific">Afifella marina DSM 2698</name>
    <dbReference type="NCBI Taxonomy" id="1120955"/>
    <lineage>
        <taxon>Bacteria</taxon>
        <taxon>Pseudomonadati</taxon>
        <taxon>Pseudomonadota</taxon>
        <taxon>Alphaproteobacteria</taxon>
        <taxon>Hyphomicrobiales</taxon>
        <taxon>Afifellaceae</taxon>
        <taxon>Afifella</taxon>
    </lineage>
</organism>
<feature type="transmembrane region" description="Helical" evidence="6">
    <location>
        <begin position="102"/>
        <end position="123"/>
    </location>
</feature>
<feature type="transmembrane region" description="Helical" evidence="6">
    <location>
        <begin position="160"/>
        <end position="182"/>
    </location>
</feature>
<keyword evidence="9" id="KW-1185">Reference proteome</keyword>
<name>A0A1G5PBV1_AFIMA</name>
<dbReference type="EMBL" id="FMVW01000016">
    <property type="protein sequence ID" value="SCZ46579.1"/>
    <property type="molecule type" value="Genomic_DNA"/>
</dbReference>
<dbReference type="AlphaFoldDB" id="A0A1G5PBV1"/>
<evidence type="ECO:0000256" key="6">
    <source>
        <dbReference type="SAM" id="Phobius"/>
    </source>
</evidence>
<feature type="transmembrane region" description="Helical" evidence="6">
    <location>
        <begin position="282"/>
        <end position="300"/>
    </location>
</feature>
<dbReference type="Gene3D" id="1.10.3730.20">
    <property type="match status" value="1"/>
</dbReference>
<feature type="domain" description="EamA" evidence="7">
    <location>
        <begin position="159"/>
        <end position="298"/>
    </location>
</feature>
<dbReference type="GO" id="GO:0016020">
    <property type="term" value="C:membrane"/>
    <property type="evidence" value="ECO:0007669"/>
    <property type="project" value="UniProtKB-SubCell"/>
</dbReference>
<dbReference type="InterPro" id="IPR000620">
    <property type="entry name" value="EamA_dom"/>
</dbReference>
<dbReference type="Proteomes" id="UP000199347">
    <property type="component" value="Unassembled WGS sequence"/>
</dbReference>
<feature type="transmembrane region" description="Helical" evidence="6">
    <location>
        <begin position="76"/>
        <end position="96"/>
    </location>
</feature>
<evidence type="ECO:0000256" key="2">
    <source>
        <dbReference type="ARBA" id="ARBA00007362"/>
    </source>
</evidence>
<feature type="transmembrane region" description="Helical" evidence="6">
    <location>
        <begin position="231"/>
        <end position="248"/>
    </location>
</feature>
<keyword evidence="3 6" id="KW-0812">Transmembrane</keyword>
<feature type="transmembrane region" description="Helical" evidence="6">
    <location>
        <begin position="38"/>
        <end position="56"/>
    </location>
</feature>
<sequence length="311" mass="32924">MSPSQPAGILYALCCLAILSAMPLIADARPEGSSGLAFAIWLTFWQLVAGLPLFVVELRRGVSAGPAAKRPSVRTLAIALLTGAMFAVATYMYVVAAKKAGPVSMVIALQAYPLFAILLEAVLLGKRKSTTELGFTALLLAALVYLTTGGTFRVADISWWSAYTLGIPALWAIAHVLLRQVLTTTSITPNQVTVTRLIVSGIVLLALQALIGEPGALLQGFTDPTFQKAAILLGVAYYLELVLWFNAIRHIDVSVASSITVPTPAVTMLITVVVLGGHVETFQILAMVVICVALYGLLFAGRHARRAPSPG</sequence>
<feature type="transmembrane region" description="Helical" evidence="6">
    <location>
        <begin position="135"/>
        <end position="154"/>
    </location>
</feature>
<dbReference type="InterPro" id="IPR050638">
    <property type="entry name" value="AA-Vitamin_Transporters"/>
</dbReference>
<dbReference type="SUPFAM" id="SSF103481">
    <property type="entry name" value="Multidrug resistance efflux transporter EmrE"/>
    <property type="match status" value="2"/>
</dbReference>
<evidence type="ECO:0000259" key="7">
    <source>
        <dbReference type="Pfam" id="PF00892"/>
    </source>
</evidence>
<accession>A0A1G5PBV1</accession>
<dbReference type="PANTHER" id="PTHR32322:SF2">
    <property type="entry name" value="EAMA DOMAIN-CONTAINING PROTEIN"/>
    <property type="match status" value="1"/>
</dbReference>
<comment type="similarity">
    <text evidence="2">Belongs to the EamA transporter family.</text>
</comment>
<keyword evidence="5 6" id="KW-0472">Membrane</keyword>
<keyword evidence="4 6" id="KW-1133">Transmembrane helix</keyword>
<protein>
    <submittedName>
        <fullName evidence="8">EamA domain-containing membrane protein RarD</fullName>
    </submittedName>
</protein>
<evidence type="ECO:0000256" key="4">
    <source>
        <dbReference type="ARBA" id="ARBA00022989"/>
    </source>
</evidence>
<dbReference type="InterPro" id="IPR037185">
    <property type="entry name" value="EmrE-like"/>
</dbReference>
<dbReference type="STRING" id="1120955.SAMN03080610_03691"/>
<dbReference type="PANTHER" id="PTHR32322">
    <property type="entry name" value="INNER MEMBRANE TRANSPORTER"/>
    <property type="match status" value="1"/>
</dbReference>
<evidence type="ECO:0000313" key="9">
    <source>
        <dbReference type="Proteomes" id="UP000199347"/>
    </source>
</evidence>
<evidence type="ECO:0000256" key="3">
    <source>
        <dbReference type="ARBA" id="ARBA00022692"/>
    </source>
</evidence>
<comment type="subcellular location">
    <subcellularLocation>
        <location evidence="1">Membrane</location>
        <topology evidence="1">Multi-pass membrane protein</topology>
    </subcellularLocation>
</comment>
<dbReference type="RefSeq" id="WP_170130575.1">
    <property type="nucleotide sequence ID" value="NZ_FMVW01000016.1"/>
</dbReference>
<evidence type="ECO:0000256" key="5">
    <source>
        <dbReference type="ARBA" id="ARBA00023136"/>
    </source>
</evidence>
<gene>
    <name evidence="8" type="ORF">SAMN03080610_03691</name>
</gene>
<evidence type="ECO:0000256" key="1">
    <source>
        <dbReference type="ARBA" id="ARBA00004141"/>
    </source>
</evidence>
<reference evidence="8 9" key="1">
    <citation type="submission" date="2016-10" db="EMBL/GenBank/DDBJ databases">
        <authorList>
            <person name="de Groot N.N."/>
        </authorList>
    </citation>
    <scope>NUCLEOTIDE SEQUENCE [LARGE SCALE GENOMIC DNA]</scope>
    <source>
        <strain evidence="8 9">DSM 2698</strain>
    </source>
</reference>
<feature type="transmembrane region" description="Helical" evidence="6">
    <location>
        <begin position="194"/>
        <end position="211"/>
    </location>
</feature>
<feature type="transmembrane region" description="Helical" evidence="6">
    <location>
        <begin position="255"/>
        <end position="276"/>
    </location>
</feature>